<protein>
    <submittedName>
        <fullName evidence="2">Uncharacterized protein</fullName>
    </submittedName>
</protein>
<gene>
    <name evidence="2" type="ORF">SS50377_16066</name>
    <name evidence="3" type="ORF">SS50377_23851</name>
    <name evidence="4" type="ORF">SS50377_23862</name>
</gene>
<dbReference type="EMBL" id="AUWU02000004">
    <property type="protein sequence ID" value="KAH0573927.1"/>
    <property type="molecule type" value="Genomic_DNA"/>
</dbReference>
<evidence type="ECO:0000313" key="5">
    <source>
        <dbReference type="Proteomes" id="UP000018208"/>
    </source>
</evidence>
<dbReference type="EMBL" id="KI546126">
    <property type="protein sequence ID" value="EST44159.1"/>
    <property type="molecule type" value="Genomic_DNA"/>
</dbReference>
<accession>V6LTS7</accession>
<name>V6LTS7_9EUKA</name>
<reference evidence="3" key="2">
    <citation type="submission" date="2020-12" db="EMBL/GenBank/DDBJ databases">
        <title>New Spironucleus salmonicida genome in near-complete chromosomes.</title>
        <authorList>
            <person name="Xu F."/>
            <person name="Kurt Z."/>
            <person name="Jimenez-Gonzalez A."/>
            <person name="Astvaldsson A."/>
            <person name="Andersson J.O."/>
            <person name="Svard S.G."/>
        </authorList>
    </citation>
    <scope>NUCLEOTIDE SEQUENCE</scope>
    <source>
        <strain evidence="3">ATCC 50377</strain>
    </source>
</reference>
<reference evidence="2 3" key="1">
    <citation type="journal article" date="2014" name="PLoS Genet.">
        <title>The Genome of Spironucleus salmonicida Highlights a Fish Pathogen Adapted to Fluctuating Environments.</title>
        <authorList>
            <person name="Xu F."/>
            <person name="Jerlstrom-Hultqvist J."/>
            <person name="Einarsson E."/>
            <person name="Astvaldsson A."/>
            <person name="Svard S.G."/>
            <person name="Andersson J.O."/>
        </authorList>
    </citation>
    <scope>NUCLEOTIDE SEQUENCE</scope>
    <source>
        <strain evidence="3">ATCC 50377</strain>
    </source>
</reference>
<evidence type="ECO:0000313" key="4">
    <source>
        <dbReference type="EMBL" id="KAH0573927.1"/>
    </source>
</evidence>
<feature type="compositionally biased region" description="Basic and acidic residues" evidence="1">
    <location>
        <begin position="112"/>
        <end position="141"/>
    </location>
</feature>
<feature type="compositionally biased region" description="Polar residues" evidence="1">
    <location>
        <begin position="149"/>
        <end position="158"/>
    </location>
</feature>
<evidence type="ECO:0000313" key="3">
    <source>
        <dbReference type="EMBL" id="KAH0573916.1"/>
    </source>
</evidence>
<dbReference type="EMBL" id="AUWU02000004">
    <property type="protein sequence ID" value="KAH0573916.1"/>
    <property type="molecule type" value="Genomic_DNA"/>
</dbReference>
<proteinExistence type="predicted"/>
<dbReference type="VEuPathDB" id="GiardiaDB:SS50377_23862"/>
<dbReference type="AlphaFoldDB" id="V6LTS7"/>
<sequence length="171" mass="18647">MYINRIQILSQNGQAGGKDQVPQNRLLRDRAHIPNRIGVQRGPAGDALPRKGSGVITFITVVGCCFQRAVAVVALGVYREAQTNHAPAYQSLAKNPLGGVVLVALLNRSENSKRPDVAARREPSGSGCREPRPSRRADGTGRFRPATHTPLSLYSQHTRGQRHFKPHFPAS</sequence>
<keyword evidence="5" id="KW-1185">Reference proteome</keyword>
<organism evidence="2">
    <name type="scientific">Spironucleus salmonicida</name>
    <dbReference type="NCBI Taxonomy" id="348837"/>
    <lineage>
        <taxon>Eukaryota</taxon>
        <taxon>Metamonada</taxon>
        <taxon>Diplomonadida</taxon>
        <taxon>Hexamitidae</taxon>
        <taxon>Hexamitinae</taxon>
        <taxon>Spironucleus</taxon>
    </lineage>
</organism>
<dbReference type="Proteomes" id="UP000018208">
    <property type="component" value="Unassembled WGS sequence"/>
</dbReference>
<feature type="region of interest" description="Disordered" evidence="1">
    <location>
        <begin position="112"/>
        <end position="171"/>
    </location>
</feature>
<evidence type="ECO:0000256" key="1">
    <source>
        <dbReference type="SAM" id="MobiDB-lite"/>
    </source>
</evidence>
<feature type="compositionally biased region" description="Basic residues" evidence="1">
    <location>
        <begin position="159"/>
        <end position="171"/>
    </location>
</feature>
<dbReference type="VEuPathDB" id="GiardiaDB:SS50377_23851"/>
<evidence type="ECO:0000313" key="2">
    <source>
        <dbReference type="EMBL" id="EST44159.1"/>
    </source>
</evidence>